<dbReference type="RefSeq" id="WP_003183558.1">
    <property type="nucleotide sequence ID" value="NZ_CM001558.1"/>
</dbReference>
<keyword evidence="1" id="KW-0472">Membrane</keyword>
<protein>
    <submittedName>
        <fullName evidence="2">Type III secretion apparatus protein PrgH</fullName>
    </submittedName>
</protein>
<dbReference type="eggNOG" id="ENOG502ZBVJ">
    <property type="taxonomic scope" value="Bacteria"/>
</dbReference>
<dbReference type="GO" id="GO:0016020">
    <property type="term" value="C:membrane"/>
    <property type="evidence" value="ECO:0007669"/>
    <property type="project" value="InterPro"/>
</dbReference>
<dbReference type="Gene3D" id="2.60.200.20">
    <property type="match status" value="1"/>
</dbReference>
<dbReference type="PATRIC" id="fig|1038922.3.peg.1818"/>
<evidence type="ECO:0000256" key="1">
    <source>
        <dbReference type="SAM" id="Phobius"/>
    </source>
</evidence>
<dbReference type="Gene3D" id="3.30.70.1770">
    <property type="match status" value="1"/>
</dbReference>
<comment type="caution">
    <text evidence="2">The sequence shown here is derived from an EMBL/GenBank/DDBJ whole genome shotgun (WGS) entry which is preliminary data.</text>
</comment>
<dbReference type="Gene3D" id="3.30.70.1780">
    <property type="match status" value="1"/>
</dbReference>
<dbReference type="InterPro" id="IPR019029">
    <property type="entry name" value="T3SS_PrgH/EprH-like"/>
</dbReference>
<keyword evidence="1" id="KW-0812">Transmembrane</keyword>
<dbReference type="AlphaFoldDB" id="J2MPS7"/>
<proteinExistence type="predicted"/>
<accession>J2MPS7</accession>
<evidence type="ECO:0000313" key="2">
    <source>
        <dbReference type="EMBL" id="EJL02952.1"/>
    </source>
</evidence>
<dbReference type="NCBIfam" id="TIGR02554">
    <property type="entry name" value="PrgH"/>
    <property type="match status" value="1"/>
</dbReference>
<gene>
    <name evidence="2" type="primary">prgH</name>
    <name evidence="2" type="ORF">PflQ2_3696</name>
</gene>
<keyword evidence="1" id="KW-1133">Transmembrane helix</keyword>
<dbReference type="Pfam" id="PF09480">
    <property type="entry name" value="PrgH"/>
    <property type="match status" value="1"/>
</dbReference>
<organism evidence="2">
    <name type="scientific">Pseudomonas fluorescens (strain Q2-87)</name>
    <dbReference type="NCBI Taxonomy" id="1038922"/>
    <lineage>
        <taxon>Bacteria</taxon>
        <taxon>Pseudomonadati</taxon>
        <taxon>Pseudomonadota</taxon>
        <taxon>Gammaproteobacteria</taxon>
        <taxon>Pseudomonadales</taxon>
        <taxon>Pseudomonadaceae</taxon>
        <taxon>Pseudomonas</taxon>
    </lineage>
</organism>
<dbReference type="InterPro" id="IPR013387">
    <property type="entry name" value="T3SS_PrgH/EprH"/>
</dbReference>
<dbReference type="Gene3D" id="3.30.300.170">
    <property type="match status" value="1"/>
</dbReference>
<dbReference type="Proteomes" id="UP000007289">
    <property type="component" value="Chromosome"/>
</dbReference>
<feature type="transmembrane region" description="Helical" evidence="1">
    <location>
        <begin position="142"/>
        <end position="161"/>
    </location>
</feature>
<dbReference type="HOGENOM" id="CLU_054956_0_0_6"/>
<name>J2MPS7_PSEFQ</name>
<dbReference type="EMBL" id="AGBM01000001">
    <property type="protein sequence ID" value="EJL02952.1"/>
    <property type="molecule type" value="Genomic_DNA"/>
</dbReference>
<reference evidence="2" key="1">
    <citation type="journal article" date="2012" name="PLoS Genet.">
        <title>Comparative Genomics of Plant-Associated Pseudomonas spp.: Insights into Diversity and Inheritance of Traits Involved in Multitrophic Interactions.</title>
        <authorList>
            <person name="Loper J.E."/>
            <person name="Hassan K.A."/>
            <person name="Mavrodi D.V."/>
            <person name="Davis E.W.II."/>
            <person name="Lim C.K."/>
            <person name="Shaffer B.T."/>
            <person name="Elbourne L.D."/>
            <person name="Stockwell V.O."/>
            <person name="Hartney S.L."/>
            <person name="Breakwell K."/>
            <person name="Henkels M.D."/>
            <person name="Tetu S.G."/>
            <person name="Rangel L.I."/>
            <person name="Kidarsa T.A."/>
            <person name="Wilson N.L."/>
            <person name="van de Mortel J.E."/>
            <person name="Song C."/>
            <person name="Blumhagen R."/>
            <person name="Radune D."/>
            <person name="Hostetler J.B."/>
            <person name="Brinkac L.M."/>
            <person name="Durkin A.S."/>
            <person name="Kluepfel D.A."/>
            <person name="Wechter W.P."/>
            <person name="Anderson A.J."/>
            <person name="Kim Y.C."/>
            <person name="Pierson L.S.III."/>
            <person name="Pierson E.A."/>
            <person name="Lindow S.E."/>
            <person name="Kobayashi D.Y."/>
            <person name="Raaijmakers J.M."/>
            <person name="Weller D.M."/>
            <person name="Thomashow L.S."/>
            <person name="Allen A.E."/>
            <person name="Paulsen I.T."/>
        </authorList>
    </citation>
    <scope>NUCLEOTIDE SEQUENCE [LARGE SCALE GENOMIC DNA]</scope>
    <source>
        <strain evidence="2">Q2-87</strain>
    </source>
</reference>
<sequence>MTDPTATLLKPSIVRILNGALQGCEFPVGKSTTLFVVGPVDLLGDGARSASVPVEAIFVPLEEGGRNFEVLADQATTDGLPLRLLGDSVEVRHCAFQTRVQVGGLLIALRPEGQPWATECLGHSPGVRSDAFVGRGAHGMRWGAGALALIVLITGVGLWSMPGATPETDIRALITGASAQVQVLSGRDQSVYVFVSSERDAGWSRQVLTRHNAPNGKVIMVNQERRRLEQVLADHDPQLAWHFLDLKDPSMPRLVLSAQRNLLTPEKQARLIDRLLAAAPYARDVVVQMQDDKLLADLAQGGLQRLALAFNRVEHLDSVTFAVEGDLQDSELSAARQYVEDFYRQWGERYVHFAVELKDDSLKSLSFQTGPQGYVKTSASSWLFSNQQSR</sequence>